<proteinExistence type="predicted"/>
<keyword evidence="2" id="KW-1185">Reference proteome</keyword>
<comment type="caution">
    <text evidence="1">The sequence shown here is derived from an EMBL/GenBank/DDBJ whole genome shotgun (WGS) entry which is preliminary data.</text>
</comment>
<reference evidence="1" key="2">
    <citation type="journal article" date="2022" name="New Phytol.">
        <title>Evolutionary transition to the ectomycorrhizal habit in the genomes of a hyperdiverse lineage of mushroom-forming fungi.</title>
        <authorList>
            <person name="Looney B."/>
            <person name="Miyauchi S."/>
            <person name="Morin E."/>
            <person name="Drula E."/>
            <person name="Courty P.E."/>
            <person name="Kohler A."/>
            <person name="Kuo A."/>
            <person name="LaButti K."/>
            <person name="Pangilinan J."/>
            <person name="Lipzen A."/>
            <person name="Riley R."/>
            <person name="Andreopoulos W."/>
            <person name="He G."/>
            <person name="Johnson J."/>
            <person name="Nolan M."/>
            <person name="Tritt A."/>
            <person name="Barry K.W."/>
            <person name="Grigoriev I.V."/>
            <person name="Nagy L.G."/>
            <person name="Hibbett D."/>
            <person name="Henrissat B."/>
            <person name="Matheny P.B."/>
            <person name="Labbe J."/>
            <person name="Martin F.M."/>
        </authorList>
    </citation>
    <scope>NUCLEOTIDE SEQUENCE</scope>
    <source>
        <strain evidence="1">FP105234-sp</strain>
    </source>
</reference>
<dbReference type="Proteomes" id="UP000814033">
    <property type="component" value="Unassembled WGS sequence"/>
</dbReference>
<sequence length="114" mass="12963">MPRLSTFPSARMLDIRSHTGLLEPRSRLVTPPTRVLCFLSSPQSRAFESPELLNCTLRQTPLPISLADPSDPPHPSDLQVYRPFRHFLPTPTNHSRLTMRLRSSPTSTPIPRRL</sequence>
<evidence type="ECO:0000313" key="2">
    <source>
        <dbReference type="Proteomes" id="UP000814033"/>
    </source>
</evidence>
<name>A0ACB8RC09_9AGAM</name>
<accession>A0ACB8RC09</accession>
<gene>
    <name evidence="1" type="ORF">FA95DRAFT_1565712</name>
</gene>
<protein>
    <submittedName>
        <fullName evidence="1">Uncharacterized protein</fullName>
    </submittedName>
</protein>
<reference evidence="1" key="1">
    <citation type="submission" date="2021-02" db="EMBL/GenBank/DDBJ databases">
        <authorList>
            <consortium name="DOE Joint Genome Institute"/>
            <person name="Ahrendt S."/>
            <person name="Looney B.P."/>
            <person name="Miyauchi S."/>
            <person name="Morin E."/>
            <person name="Drula E."/>
            <person name="Courty P.E."/>
            <person name="Chicoki N."/>
            <person name="Fauchery L."/>
            <person name="Kohler A."/>
            <person name="Kuo A."/>
            <person name="Labutti K."/>
            <person name="Pangilinan J."/>
            <person name="Lipzen A."/>
            <person name="Riley R."/>
            <person name="Andreopoulos W."/>
            <person name="He G."/>
            <person name="Johnson J."/>
            <person name="Barry K.W."/>
            <person name="Grigoriev I.V."/>
            <person name="Nagy L."/>
            <person name="Hibbett D."/>
            <person name="Henrissat B."/>
            <person name="Matheny P.B."/>
            <person name="Labbe J."/>
            <person name="Martin F."/>
        </authorList>
    </citation>
    <scope>NUCLEOTIDE SEQUENCE</scope>
    <source>
        <strain evidence="1">FP105234-sp</strain>
    </source>
</reference>
<evidence type="ECO:0000313" key="1">
    <source>
        <dbReference type="EMBL" id="KAI0041108.1"/>
    </source>
</evidence>
<organism evidence="1 2">
    <name type="scientific">Auriscalpium vulgare</name>
    <dbReference type="NCBI Taxonomy" id="40419"/>
    <lineage>
        <taxon>Eukaryota</taxon>
        <taxon>Fungi</taxon>
        <taxon>Dikarya</taxon>
        <taxon>Basidiomycota</taxon>
        <taxon>Agaricomycotina</taxon>
        <taxon>Agaricomycetes</taxon>
        <taxon>Russulales</taxon>
        <taxon>Auriscalpiaceae</taxon>
        <taxon>Auriscalpium</taxon>
    </lineage>
</organism>
<dbReference type="EMBL" id="MU276143">
    <property type="protein sequence ID" value="KAI0041108.1"/>
    <property type="molecule type" value="Genomic_DNA"/>
</dbReference>